<evidence type="ECO:0008006" key="4">
    <source>
        <dbReference type="Google" id="ProtNLM"/>
    </source>
</evidence>
<evidence type="ECO:0000313" key="3">
    <source>
        <dbReference type="Proteomes" id="UP001235939"/>
    </source>
</evidence>
<dbReference type="PANTHER" id="PTHR24559">
    <property type="entry name" value="TRANSPOSON TY3-I GAG-POL POLYPROTEIN"/>
    <property type="match status" value="1"/>
</dbReference>
<dbReference type="SUPFAM" id="SSF56672">
    <property type="entry name" value="DNA/RNA polymerases"/>
    <property type="match status" value="1"/>
</dbReference>
<protein>
    <recommendedName>
        <fullName evidence="4">Gag-pol polyprotein</fullName>
    </recommendedName>
</protein>
<dbReference type="InterPro" id="IPR053134">
    <property type="entry name" value="RNA-dir_DNA_polymerase"/>
</dbReference>
<accession>A0ABY6KRI9</accession>
<dbReference type="PANTHER" id="PTHR24559:SF454">
    <property type="entry name" value="RIBONUCLEASE H"/>
    <property type="match status" value="1"/>
</dbReference>
<gene>
    <name evidence="2" type="ORF">LAZ67_8003417</name>
</gene>
<sequence length="362" mass="41717">MGKNPPTEVRDDTSSLCVTALLSLDLENLWKLDAIGVSDAEVEKKIQSLQAEMEEPFAHTTTRDIEGRYEVALPWVQDKERIPSNGDLTENQISSVRRKLEEVGDMKEYGQIFEEWMNQGIIEYAREIRQKVDRIRHKVDRINKDEKETREQEIGEFPNNDHGPTTPPSHLGTIILQLATVLERLQPLHPRDLDLPAFDEKCPCYFLSPTTLVNPNCQLTDARTEVSHPNFPTQFNLLLHNYQHIFSENKFDIPTLNIPTIKINTTSDKIITLRPYRVPYCDLKEIQNQVAEMLKHNIIEKSYSPFASPVTLVTKRDKTKHFCIDYRKLNDIIQPDIHPLPLIDSVHVLIGCNVRAEMFGMP</sequence>
<evidence type="ECO:0000313" key="2">
    <source>
        <dbReference type="EMBL" id="UYV71471.1"/>
    </source>
</evidence>
<name>A0ABY6KRI9_9ARAC</name>
<proteinExistence type="predicted"/>
<reference evidence="2 3" key="1">
    <citation type="submission" date="2022-01" db="EMBL/GenBank/DDBJ databases">
        <title>A chromosomal length assembly of Cordylochernes scorpioides.</title>
        <authorList>
            <person name="Zeh D."/>
            <person name="Zeh J."/>
        </authorList>
    </citation>
    <scope>NUCLEOTIDE SEQUENCE [LARGE SCALE GENOMIC DNA]</scope>
    <source>
        <strain evidence="2">IN4F17</strain>
        <tissue evidence="2">Whole Body</tissue>
    </source>
</reference>
<keyword evidence="3" id="KW-1185">Reference proteome</keyword>
<dbReference type="Gene3D" id="3.10.10.10">
    <property type="entry name" value="HIV Type 1 Reverse Transcriptase, subunit A, domain 1"/>
    <property type="match status" value="1"/>
</dbReference>
<dbReference type="InterPro" id="IPR043502">
    <property type="entry name" value="DNA/RNA_pol_sf"/>
</dbReference>
<feature type="region of interest" description="Disordered" evidence="1">
    <location>
        <begin position="146"/>
        <end position="166"/>
    </location>
</feature>
<organism evidence="2 3">
    <name type="scientific">Cordylochernes scorpioides</name>
    <dbReference type="NCBI Taxonomy" id="51811"/>
    <lineage>
        <taxon>Eukaryota</taxon>
        <taxon>Metazoa</taxon>
        <taxon>Ecdysozoa</taxon>
        <taxon>Arthropoda</taxon>
        <taxon>Chelicerata</taxon>
        <taxon>Arachnida</taxon>
        <taxon>Pseudoscorpiones</taxon>
        <taxon>Cheliferoidea</taxon>
        <taxon>Chernetidae</taxon>
        <taxon>Cordylochernes</taxon>
    </lineage>
</organism>
<evidence type="ECO:0000256" key="1">
    <source>
        <dbReference type="SAM" id="MobiDB-lite"/>
    </source>
</evidence>
<dbReference type="Proteomes" id="UP001235939">
    <property type="component" value="Chromosome 08"/>
</dbReference>
<dbReference type="EMBL" id="CP092870">
    <property type="protein sequence ID" value="UYV71471.1"/>
    <property type="molecule type" value="Genomic_DNA"/>
</dbReference>